<evidence type="ECO:0000313" key="3">
    <source>
        <dbReference type="Proteomes" id="UP000682733"/>
    </source>
</evidence>
<sequence>MSTITFSLRCILSGLVHEIINSKTPKPVKFDGTIGLLNANCNVTNDGETLEILTKNSEGACSVSFKQLNLSEKKSLLNQTLSFKIEFLSTPTHNDVGRHGGIYYGESNYKRFTHDGNTIVEWIDRNWDRGYHVYEKVETEAERIEKRLLPLNNEPAEHWKITILKNGEELFEWGDDLKKIIKTEAQIQLLNKPYLGFWAYDFNHIKISNFIIQPYNRSDDDEHGI</sequence>
<gene>
    <name evidence="1" type="ORF">OVA965_LOCUS13815</name>
    <name evidence="2" type="ORF">TMI583_LOCUS13818</name>
</gene>
<name>A0A8S2IK51_9BILA</name>
<organism evidence="2 3">
    <name type="scientific">Didymodactylos carnosus</name>
    <dbReference type="NCBI Taxonomy" id="1234261"/>
    <lineage>
        <taxon>Eukaryota</taxon>
        <taxon>Metazoa</taxon>
        <taxon>Spiralia</taxon>
        <taxon>Gnathifera</taxon>
        <taxon>Rotifera</taxon>
        <taxon>Eurotatoria</taxon>
        <taxon>Bdelloidea</taxon>
        <taxon>Philodinida</taxon>
        <taxon>Philodinidae</taxon>
        <taxon>Didymodactylos</taxon>
    </lineage>
</organism>
<dbReference type="AlphaFoldDB" id="A0A8S2IK51"/>
<dbReference type="Proteomes" id="UP000682733">
    <property type="component" value="Unassembled WGS sequence"/>
</dbReference>
<protein>
    <submittedName>
        <fullName evidence="2">Uncharacterized protein</fullName>
    </submittedName>
</protein>
<dbReference type="Proteomes" id="UP000677228">
    <property type="component" value="Unassembled WGS sequence"/>
</dbReference>
<evidence type="ECO:0000313" key="2">
    <source>
        <dbReference type="EMBL" id="CAF3756016.1"/>
    </source>
</evidence>
<proteinExistence type="predicted"/>
<reference evidence="2" key="1">
    <citation type="submission" date="2021-02" db="EMBL/GenBank/DDBJ databases">
        <authorList>
            <person name="Nowell W R."/>
        </authorList>
    </citation>
    <scope>NUCLEOTIDE SEQUENCE</scope>
</reference>
<dbReference type="EMBL" id="CAJNOK010005838">
    <property type="protein sequence ID" value="CAF0985677.1"/>
    <property type="molecule type" value="Genomic_DNA"/>
</dbReference>
<evidence type="ECO:0000313" key="1">
    <source>
        <dbReference type="EMBL" id="CAF0985677.1"/>
    </source>
</evidence>
<accession>A0A8S2IK51</accession>
<comment type="caution">
    <text evidence="2">The sequence shown here is derived from an EMBL/GenBank/DDBJ whole genome shotgun (WGS) entry which is preliminary data.</text>
</comment>
<dbReference type="EMBL" id="CAJOBA010005845">
    <property type="protein sequence ID" value="CAF3756016.1"/>
    <property type="molecule type" value="Genomic_DNA"/>
</dbReference>